<evidence type="ECO:0000313" key="4">
    <source>
        <dbReference type="Proteomes" id="UP000789706"/>
    </source>
</evidence>
<dbReference type="PROSITE" id="PS51257">
    <property type="entry name" value="PROKAR_LIPOPROTEIN"/>
    <property type="match status" value="1"/>
</dbReference>
<organism evidence="3 4">
    <name type="scientific">Diversispora eburnea</name>
    <dbReference type="NCBI Taxonomy" id="1213867"/>
    <lineage>
        <taxon>Eukaryota</taxon>
        <taxon>Fungi</taxon>
        <taxon>Fungi incertae sedis</taxon>
        <taxon>Mucoromycota</taxon>
        <taxon>Glomeromycotina</taxon>
        <taxon>Glomeromycetes</taxon>
        <taxon>Diversisporales</taxon>
        <taxon>Diversisporaceae</taxon>
        <taxon>Diversispora</taxon>
    </lineage>
</organism>
<dbReference type="PANTHER" id="PTHR39639:SF1">
    <property type="entry name" value="DUF262 DOMAIN-CONTAINING PROTEIN"/>
    <property type="match status" value="1"/>
</dbReference>
<evidence type="ECO:0000313" key="3">
    <source>
        <dbReference type="EMBL" id="CAG8535488.1"/>
    </source>
</evidence>
<dbReference type="OrthoDB" id="5419821at2759"/>
<feature type="region of interest" description="Disordered" evidence="1">
    <location>
        <begin position="240"/>
        <end position="271"/>
    </location>
</feature>
<comment type="caution">
    <text evidence="3">The sequence shown here is derived from an EMBL/GenBank/DDBJ whole genome shotgun (WGS) entry which is preliminary data.</text>
</comment>
<feature type="domain" description="GmrSD restriction endonucleases N-terminal" evidence="2">
    <location>
        <begin position="7"/>
        <end position="99"/>
    </location>
</feature>
<evidence type="ECO:0000256" key="1">
    <source>
        <dbReference type="SAM" id="MobiDB-lite"/>
    </source>
</evidence>
<reference evidence="3" key="1">
    <citation type="submission" date="2021-06" db="EMBL/GenBank/DDBJ databases">
        <authorList>
            <person name="Kallberg Y."/>
            <person name="Tangrot J."/>
            <person name="Rosling A."/>
        </authorList>
    </citation>
    <scope>NUCLEOTIDE SEQUENCE</scope>
    <source>
        <strain evidence="3">AZ414A</strain>
    </source>
</reference>
<gene>
    <name evidence="3" type="ORF">DEBURN_LOCUS6351</name>
</gene>
<dbReference type="EMBL" id="CAJVPK010000642">
    <property type="protein sequence ID" value="CAG8535488.1"/>
    <property type="molecule type" value="Genomic_DNA"/>
</dbReference>
<feature type="compositionally biased region" description="Low complexity" evidence="1">
    <location>
        <begin position="240"/>
        <end position="262"/>
    </location>
</feature>
<name>A0A9N9FH00_9GLOM</name>
<keyword evidence="4" id="KW-1185">Reference proteome</keyword>
<proteinExistence type="predicted"/>
<dbReference type="Pfam" id="PF03235">
    <property type="entry name" value="GmrSD_N"/>
    <property type="match status" value="1"/>
</dbReference>
<dbReference type="PANTHER" id="PTHR39639">
    <property type="entry name" value="CHROMOSOME 16, WHOLE GENOME SHOTGUN SEQUENCE"/>
    <property type="match status" value="1"/>
</dbReference>
<evidence type="ECO:0000259" key="2">
    <source>
        <dbReference type="Pfam" id="PF03235"/>
    </source>
</evidence>
<protein>
    <submittedName>
        <fullName evidence="3">62_t:CDS:1</fullName>
    </submittedName>
</protein>
<dbReference type="InterPro" id="IPR004919">
    <property type="entry name" value="GmrSD_N"/>
</dbReference>
<dbReference type="Proteomes" id="UP000789706">
    <property type="component" value="Unassembled WGS sequence"/>
</dbReference>
<accession>A0A9N9FH00</accession>
<dbReference type="AlphaFoldDB" id="A0A9N9FH00"/>
<sequence>MCTVEIKQSHLVDSIKNNYYVPPVIFSCKKMEDNGATKTLRVCIDGKQRLTSIRRFFDNEIPHVVPDGPRSSRKYYSLEGENCFSEYERENIFDFEYWDLTLAQEQEIFSRVQLGMPLTNAEKLASISSPTVSFAQNLYTSYSSLSNIIEIRRGKPLELISQALYMIENEPEKQCFTHNNITKYLKDPREVPMALRQVAKTVFETLDTMIMDNVFVFHEEHKLAPIEFVFFSTSIASDTTPNSISTTVPTSTTPTPISPTTTANLQQRELD</sequence>